<proteinExistence type="inferred from homology"/>
<evidence type="ECO:0000313" key="2">
    <source>
        <dbReference type="EMBL" id="CEL11130.1"/>
    </source>
</evidence>
<evidence type="ECO:0000313" key="3">
    <source>
        <dbReference type="Proteomes" id="UP000054771"/>
    </source>
</evidence>
<keyword evidence="3" id="KW-1185">Reference proteome</keyword>
<dbReference type="PANTHER" id="PTHR34598:SF1">
    <property type="entry name" value="PUTATIVE (AFU_ORTHOLOGUE AFUA_3G13140)-RELATED"/>
    <property type="match status" value="1"/>
</dbReference>
<dbReference type="Proteomes" id="UP000054771">
    <property type="component" value="Unassembled WGS sequence"/>
</dbReference>
<reference evidence="3" key="1">
    <citation type="journal article" date="2016" name="Genome Announc.">
        <title>Draft genome sequences of fungus Aspergillus calidoustus.</title>
        <authorList>
            <person name="Horn F."/>
            <person name="Linde J."/>
            <person name="Mattern D.J."/>
            <person name="Walther G."/>
            <person name="Guthke R."/>
            <person name="Scherlach K."/>
            <person name="Martin K."/>
            <person name="Brakhage A.A."/>
            <person name="Petzke L."/>
            <person name="Valiante V."/>
        </authorList>
    </citation>
    <scope>NUCLEOTIDE SEQUENCE [LARGE SCALE GENOMIC DNA]</scope>
    <source>
        <strain evidence="3">SF006504</strain>
    </source>
</reference>
<organism evidence="2 3">
    <name type="scientific">Aspergillus calidoustus</name>
    <dbReference type="NCBI Taxonomy" id="454130"/>
    <lineage>
        <taxon>Eukaryota</taxon>
        <taxon>Fungi</taxon>
        <taxon>Dikarya</taxon>
        <taxon>Ascomycota</taxon>
        <taxon>Pezizomycotina</taxon>
        <taxon>Eurotiomycetes</taxon>
        <taxon>Eurotiomycetidae</taxon>
        <taxon>Eurotiales</taxon>
        <taxon>Aspergillaceae</taxon>
        <taxon>Aspergillus</taxon>
        <taxon>Aspergillus subgen. Nidulantes</taxon>
    </lineage>
</organism>
<dbReference type="GO" id="GO:0016491">
    <property type="term" value="F:oxidoreductase activity"/>
    <property type="evidence" value="ECO:0007669"/>
    <property type="project" value="InterPro"/>
</dbReference>
<dbReference type="NCBIfam" id="NF041278">
    <property type="entry name" value="CmcJ_NvfI_EfuI"/>
    <property type="match status" value="1"/>
</dbReference>
<comment type="similarity">
    <text evidence="1">Belongs to the asaB hydroxylase/desaturase family.</text>
</comment>
<dbReference type="STRING" id="454130.A0A0U5CJK0"/>
<gene>
    <name evidence="2" type="ORF">ASPCAL14236</name>
</gene>
<dbReference type="OMA" id="IPIEHRY"/>
<dbReference type="OrthoDB" id="412788at2759"/>
<name>A0A0U5CJK0_ASPCI</name>
<evidence type="ECO:0008006" key="4">
    <source>
        <dbReference type="Google" id="ProtNLM"/>
    </source>
</evidence>
<evidence type="ECO:0000256" key="1">
    <source>
        <dbReference type="ARBA" id="ARBA00023604"/>
    </source>
</evidence>
<sequence length="328" mass="37167">MRRAASIIRYSSTFSRFVIIPARSHYSALQLYIRRLHPLTTSSTASASHLYLIFKMSSLSGPVSTQISFINPPADGSTPFAYVETPPAGEPQENYTSTTHEVHLKDIRGHENEYNLDQDAFQVLQKIPSKMSYTDFDSDETVKSKYYSEVQELILNNVPGAHKVVIFDHTVRKHDPNAHRQPVNFAHVDQTPWAAEQRVRASIPDPAEAEKLLKGRYRIINVWRPLNGKVESMPLGFATAATVAPEDLIPIQRRYPHYTGETMGVKYNPKQQWLYWSGIDDDERILIKCSDTQEGVAHHVPHSAFVDPRSPSDAKPRESIEVRTLVFG</sequence>
<dbReference type="EMBL" id="CDMC01000023">
    <property type="protein sequence ID" value="CEL11130.1"/>
    <property type="molecule type" value="Genomic_DNA"/>
</dbReference>
<dbReference type="AlphaFoldDB" id="A0A0U5CJK0"/>
<dbReference type="InterPro" id="IPR044053">
    <property type="entry name" value="AsaB-like"/>
</dbReference>
<protein>
    <recommendedName>
        <fullName evidence="4">Methyltransferase</fullName>
    </recommendedName>
</protein>
<dbReference type="PANTHER" id="PTHR34598">
    <property type="entry name" value="BLL6449 PROTEIN"/>
    <property type="match status" value="1"/>
</dbReference>
<accession>A0A0U5CJK0</accession>